<feature type="compositionally biased region" description="Basic and acidic residues" evidence="5">
    <location>
        <begin position="119"/>
        <end position="130"/>
    </location>
</feature>
<organism evidence="7 8">
    <name type="scientific">Phytophthora palmivora</name>
    <dbReference type="NCBI Taxonomy" id="4796"/>
    <lineage>
        <taxon>Eukaryota</taxon>
        <taxon>Sar</taxon>
        <taxon>Stramenopiles</taxon>
        <taxon>Oomycota</taxon>
        <taxon>Peronosporomycetes</taxon>
        <taxon>Peronosporales</taxon>
        <taxon>Peronosporaceae</taxon>
        <taxon>Phytophthora</taxon>
    </lineage>
</organism>
<keyword evidence="8" id="KW-1185">Reference proteome</keyword>
<evidence type="ECO:0000256" key="1">
    <source>
        <dbReference type="ARBA" id="ARBA00022679"/>
    </source>
</evidence>
<reference evidence="7 8" key="1">
    <citation type="journal article" date="2017" name="Genome Biol. Evol.">
        <title>Phytophthora megakarya and P. palmivora, closely related causal agents of cacao black pod rot, underwent increases in genome sizes and gene numbers by different mechanisms.</title>
        <authorList>
            <person name="Ali S.S."/>
            <person name="Shao J."/>
            <person name="Lary D.J."/>
            <person name="Kronmiller B."/>
            <person name="Shen D."/>
            <person name="Strem M.D."/>
            <person name="Amoako-Attah I."/>
            <person name="Akrofi A.Y."/>
            <person name="Begoude B.A."/>
            <person name="Ten Hoopen G.M."/>
            <person name="Coulibaly K."/>
            <person name="Kebe B.I."/>
            <person name="Melnick R.L."/>
            <person name="Guiltinan M.J."/>
            <person name="Tyler B.M."/>
            <person name="Meinhardt L.W."/>
            <person name="Bailey B.A."/>
        </authorList>
    </citation>
    <scope>NUCLEOTIDE SEQUENCE [LARGE SCALE GENOMIC DNA]</scope>
    <source>
        <strain evidence="8">sbr112.9</strain>
    </source>
</reference>
<keyword evidence="1" id="KW-0808">Transferase</keyword>
<evidence type="ECO:0000256" key="2">
    <source>
        <dbReference type="ARBA" id="ARBA00022786"/>
    </source>
</evidence>
<feature type="region of interest" description="Disordered" evidence="5">
    <location>
        <begin position="104"/>
        <end position="130"/>
    </location>
</feature>
<feature type="active site" description="Glycyl thioester intermediate" evidence="3">
    <location>
        <position position="95"/>
    </location>
</feature>
<keyword evidence="4" id="KW-0547">Nucleotide-binding</keyword>
<keyword evidence="4" id="KW-0067">ATP-binding</keyword>
<dbReference type="Pfam" id="PF00179">
    <property type="entry name" value="UQ_con"/>
    <property type="match status" value="1"/>
</dbReference>
<dbReference type="GO" id="GO:0016740">
    <property type="term" value="F:transferase activity"/>
    <property type="evidence" value="ECO:0007669"/>
    <property type="project" value="UniProtKB-KW"/>
</dbReference>
<evidence type="ECO:0000256" key="4">
    <source>
        <dbReference type="RuleBase" id="RU362109"/>
    </source>
</evidence>
<evidence type="ECO:0000259" key="6">
    <source>
        <dbReference type="PROSITE" id="PS50127"/>
    </source>
</evidence>
<dbReference type="InterPro" id="IPR000608">
    <property type="entry name" value="UBC"/>
</dbReference>
<dbReference type="InterPro" id="IPR016135">
    <property type="entry name" value="UBQ-conjugating_enzyme/RWD"/>
</dbReference>
<dbReference type="PROSITE" id="PS50127">
    <property type="entry name" value="UBC_2"/>
    <property type="match status" value="1"/>
</dbReference>
<dbReference type="PROSITE" id="PS00183">
    <property type="entry name" value="UBC_1"/>
    <property type="match status" value="1"/>
</dbReference>
<sequence length="148" mass="17023">MSDDSIAVQRLRQERKNWRRDHPAGFWARPIANDDGSLNLMMWHAGIPGKASTDWEGGVFKMSLAFSEDYPSKPPLVKFTPPLYHPNVYPSGTVCLSILNEDKDWKPRPTGQPNMADPAQREPYMDLKNDPELYKRKVRQLALKNRES</sequence>
<dbReference type="Gene3D" id="3.10.110.10">
    <property type="entry name" value="Ubiquitin Conjugating Enzyme"/>
    <property type="match status" value="1"/>
</dbReference>
<feature type="domain" description="UBC core" evidence="6">
    <location>
        <begin position="6"/>
        <end position="148"/>
    </location>
</feature>
<dbReference type="CDD" id="cd23798">
    <property type="entry name" value="UBCc_UBE2I"/>
    <property type="match status" value="1"/>
</dbReference>
<name>A0A2P4XMZ2_9STRA</name>
<dbReference type="EMBL" id="NCKW01009503">
    <property type="protein sequence ID" value="POM66925.1"/>
    <property type="molecule type" value="Genomic_DNA"/>
</dbReference>
<evidence type="ECO:0000313" key="7">
    <source>
        <dbReference type="EMBL" id="POM66925.1"/>
    </source>
</evidence>
<proteinExistence type="inferred from homology"/>
<evidence type="ECO:0000313" key="8">
    <source>
        <dbReference type="Proteomes" id="UP000237271"/>
    </source>
</evidence>
<dbReference type="PANTHER" id="PTHR24067">
    <property type="entry name" value="UBIQUITIN-CONJUGATING ENZYME E2"/>
    <property type="match status" value="1"/>
</dbReference>
<protein>
    <submittedName>
        <fullName evidence="7">SUMO-conjugating enzyme (SCE)</fullName>
    </submittedName>
</protein>
<dbReference type="InterPro" id="IPR050113">
    <property type="entry name" value="Ub_conjugating_enzyme"/>
</dbReference>
<dbReference type="InterPro" id="IPR023313">
    <property type="entry name" value="UBQ-conjugating_AS"/>
</dbReference>
<accession>A0A2P4XMZ2</accession>
<evidence type="ECO:0000256" key="3">
    <source>
        <dbReference type="PROSITE-ProRule" id="PRU10133"/>
    </source>
</evidence>
<gene>
    <name evidence="7" type="ORF">PHPALM_17130</name>
</gene>
<dbReference type="GO" id="GO:0005524">
    <property type="term" value="F:ATP binding"/>
    <property type="evidence" value="ECO:0007669"/>
    <property type="project" value="UniProtKB-UniRule"/>
</dbReference>
<comment type="caution">
    <text evidence="7">The sequence shown here is derived from an EMBL/GenBank/DDBJ whole genome shotgun (WGS) entry which is preliminary data.</text>
</comment>
<keyword evidence="2 4" id="KW-0833">Ubl conjugation pathway</keyword>
<dbReference type="Proteomes" id="UP000237271">
    <property type="component" value="Unassembled WGS sequence"/>
</dbReference>
<dbReference type="SMART" id="SM00212">
    <property type="entry name" value="UBCc"/>
    <property type="match status" value="1"/>
</dbReference>
<dbReference type="OrthoDB" id="6600758at2759"/>
<comment type="similarity">
    <text evidence="4">Belongs to the ubiquitin-conjugating enzyme family.</text>
</comment>
<dbReference type="AlphaFoldDB" id="A0A2P4XMZ2"/>
<evidence type="ECO:0000256" key="5">
    <source>
        <dbReference type="SAM" id="MobiDB-lite"/>
    </source>
</evidence>
<dbReference type="SUPFAM" id="SSF54495">
    <property type="entry name" value="UBC-like"/>
    <property type="match status" value="1"/>
</dbReference>